<evidence type="ECO:0000313" key="1">
    <source>
        <dbReference type="EMBL" id="EDL91775.1"/>
    </source>
</evidence>
<name>A6KMZ4_RAT</name>
<accession>A6KMZ4</accession>
<gene>
    <name evidence="1" type="ORF">rCG_53370</name>
</gene>
<dbReference type="Proteomes" id="UP000234681">
    <property type="component" value="Chromosome 3"/>
</dbReference>
<protein>
    <submittedName>
        <fullName evidence="1">RCG53370</fullName>
    </submittedName>
</protein>
<proteinExistence type="predicted"/>
<dbReference type="EMBL" id="CH474070">
    <property type="protein sequence ID" value="EDL91775.1"/>
    <property type="molecule type" value="Genomic_DNA"/>
</dbReference>
<reference evidence="2" key="1">
    <citation type="submission" date="2005-09" db="EMBL/GenBank/DDBJ databases">
        <authorList>
            <person name="Mural R.J."/>
            <person name="Li P.W."/>
            <person name="Adams M.D."/>
            <person name="Amanatides P.G."/>
            <person name="Baden-Tillson H."/>
            <person name="Barnstead M."/>
            <person name="Chin S.H."/>
            <person name="Dew I."/>
            <person name="Evans C.A."/>
            <person name="Ferriera S."/>
            <person name="Flanigan M."/>
            <person name="Fosler C."/>
            <person name="Glodek A."/>
            <person name="Gu Z."/>
            <person name="Holt R.A."/>
            <person name="Jennings D."/>
            <person name="Kraft C.L."/>
            <person name="Lu F."/>
            <person name="Nguyen T."/>
            <person name="Nusskern D.R."/>
            <person name="Pfannkoch C.M."/>
            <person name="Sitter C."/>
            <person name="Sutton G.G."/>
            <person name="Venter J.C."/>
            <person name="Wang Z."/>
            <person name="Woodage T."/>
            <person name="Zheng X.H."/>
            <person name="Zhong F."/>
        </authorList>
    </citation>
    <scope>NUCLEOTIDE SEQUENCE [LARGE SCALE GENOMIC DNA]</scope>
    <source>
        <strain>BN</strain>
        <strain evidence="2">Sprague-Dawley</strain>
    </source>
</reference>
<sequence>MLQIGCKMGSHHGSVAVDLAHSILSRSAACNLKMKGIISVYRVPSFLP</sequence>
<evidence type="ECO:0000313" key="2">
    <source>
        <dbReference type="Proteomes" id="UP000234681"/>
    </source>
</evidence>
<feature type="non-terminal residue" evidence="1">
    <location>
        <position position="48"/>
    </location>
</feature>
<organism evidence="1 2">
    <name type="scientific">Rattus norvegicus</name>
    <name type="common">Rat</name>
    <dbReference type="NCBI Taxonomy" id="10116"/>
    <lineage>
        <taxon>Eukaryota</taxon>
        <taxon>Metazoa</taxon>
        <taxon>Chordata</taxon>
        <taxon>Craniata</taxon>
        <taxon>Vertebrata</taxon>
        <taxon>Euteleostomi</taxon>
        <taxon>Mammalia</taxon>
        <taxon>Eutheria</taxon>
        <taxon>Euarchontoglires</taxon>
        <taxon>Glires</taxon>
        <taxon>Rodentia</taxon>
        <taxon>Myomorpha</taxon>
        <taxon>Muroidea</taxon>
        <taxon>Muridae</taxon>
        <taxon>Murinae</taxon>
        <taxon>Rattus</taxon>
    </lineage>
</organism>
<dbReference type="AlphaFoldDB" id="A6KMZ4"/>